<evidence type="ECO:0000256" key="5">
    <source>
        <dbReference type="ARBA" id="ARBA00023163"/>
    </source>
</evidence>
<evidence type="ECO:0000313" key="8">
    <source>
        <dbReference type="EMBL" id="PXX96149.1"/>
    </source>
</evidence>
<dbReference type="AlphaFoldDB" id="A0A2V3ZRA9"/>
<comment type="similarity">
    <text evidence="1">Belongs to the sigma-70 factor family. ECF subfamily.</text>
</comment>
<evidence type="ECO:0000313" key="9">
    <source>
        <dbReference type="Proteomes" id="UP000248079"/>
    </source>
</evidence>
<keyword evidence="2" id="KW-0805">Transcription regulation</keyword>
<protein>
    <submittedName>
        <fullName evidence="8">RNA polymerase subunit sigma-70</fullName>
    </submittedName>
</protein>
<dbReference type="PANTHER" id="PTHR43133">
    <property type="entry name" value="RNA POLYMERASE ECF-TYPE SIGMA FACTO"/>
    <property type="match status" value="1"/>
</dbReference>
<dbReference type="Gene3D" id="1.10.10.10">
    <property type="entry name" value="Winged helix-like DNA-binding domain superfamily/Winged helix DNA-binding domain"/>
    <property type="match status" value="1"/>
</dbReference>
<dbReference type="InterPro" id="IPR007627">
    <property type="entry name" value="RNA_pol_sigma70_r2"/>
</dbReference>
<dbReference type="InterPro" id="IPR013325">
    <property type="entry name" value="RNA_pol_sigma_r2"/>
</dbReference>
<dbReference type="Gene3D" id="1.10.1740.10">
    <property type="match status" value="1"/>
</dbReference>
<dbReference type="PANTHER" id="PTHR43133:SF8">
    <property type="entry name" value="RNA POLYMERASE SIGMA FACTOR HI_1459-RELATED"/>
    <property type="match status" value="1"/>
</dbReference>
<keyword evidence="9" id="KW-1185">Reference proteome</keyword>
<dbReference type="GO" id="GO:0006352">
    <property type="term" value="P:DNA-templated transcription initiation"/>
    <property type="evidence" value="ECO:0007669"/>
    <property type="project" value="InterPro"/>
</dbReference>
<feature type="domain" description="RNA polymerase sigma-70 region 2" evidence="6">
    <location>
        <begin position="32"/>
        <end position="98"/>
    </location>
</feature>
<dbReference type="EMBL" id="QFLI01000012">
    <property type="protein sequence ID" value="PXX96149.1"/>
    <property type="molecule type" value="Genomic_DNA"/>
</dbReference>
<dbReference type="GO" id="GO:0003677">
    <property type="term" value="F:DNA binding"/>
    <property type="evidence" value="ECO:0007669"/>
    <property type="project" value="UniProtKB-KW"/>
</dbReference>
<dbReference type="RefSeq" id="WP_110363145.1">
    <property type="nucleotide sequence ID" value="NZ_QFLI01000012.1"/>
</dbReference>
<dbReference type="OrthoDB" id="1116873at2"/>
<accession>A0A2V3ZRA9</accession>
<dbReference type="CDD" id="cd06171">
    <property type="entry name" value="Sigma70_r4"/>
    <property type="match status" value="1"/>
</dbReference>
<dbReference type="InterPro" id="IPR014284">
    <property type="entry name" value="RNA_pol_sigma-70_dom"/>
</dbReference>
<dbReference type="SUPFAM" id="SSF88659">
    <property type="entry name" value="Sigma3 and sigma4 domains of RNA polymerase sigma factors"/>
    <property type="match status" value="1"/>
</dbReference>
<proteinExistence type="inferred from homology"/>
<feature type="domain" description="RNA polymerase sigma factor 70 region 4 type 2" evidence="7">
    <location>
        <begin position="131"/>
        <end position="183"/>
    </location>
</feature>
<dbReference type="Proteomes" id="UP000248079">
    <property type="component" value="Unassembled WGS sequence"/>
</dbReference>
<keyword evidence="4" id="KW-0238">DNA-binding</keyword>
<dbReference type="InterPro" id="IPR039425">
    <property type="entry name" value="RNA_pol_sigma-70-like"/>
</dbReference>
<dbReference type="SUPFAM" id="SSF88946">
    <property type="entry name" value="Sigma2 domain of RNA polymerase sigma factors"/>
    <property type="match status" value="1"/>
</dbReference>
<dbReference type="InterPro" id="IPR036388">
    <property type="entry name" value="WH-like_DNA-bd_sf"/>
</dbReference>
<evidence type="ECO:0000256" key="4">
    <source>
        <dbReference type="ARBA" id="ARBA00023125"/>
    </source>
</evidence>
<gene>
    <name evidence="8" type="ORF">DF185_20430</name>
</gene>
<evidence type="ECO:0000256" key="3">
    <source>
        <dbReference type="ARBA" id="ARBA00023082"/>
    </source>
</evidence>
<evidence type="ECO:0000256" key="1">
    <source>
        <dbReference type="ARBA" id="ARBA00010641"/>
    </source>
</evidence>
<name>A0A2V3ZRA9_9BACT</name>
<keyword evidence="3" id="KW-0731">Sigma factor</keyword>
<evidence type="ECO:0000256" key="2">
    <source>
        <dbReference type="ARBA" id="ARBA00023015"/>
    </source>
</evidence>
<keyword evidence="5" id="KW-0804">Transcription</keyword>
<dbReference type="InterPro" id="IPR013324">
    <property type="entry name" value="RNA_pol_sigma_r3/r4-like"/>
</dbReference>
<organism evidence="8 9">
    <name type="scientific">Marinifilum breve</name>
    <dbReference type="NCBI Taxonomy" id="2184082"/>
    <lineage>
        <taxon>Bacteria</taxon>
        <taxon>Pseudomonadati</taxon>
        <taxon>Bacteroidota</taxon>
        <taxon>Bacteroidia</taxon>
        <taxon>Marinilabiliales</taxon>
        <taxon>Marinifilaceae</taxon>
    </lineage>
</organism>
<comment type="caution">
    <text evidence="8">The sequence shown here is derived from an EMBL/GenBank/DDBJ whole genome shotgun (WGS) entry which is preliminary data.</text>
</comment>
<dbReference type="Pfam" id="PF08281">
    <property type="entry name" value="Sigma70_r4_2"/>
    <property type="match status" value="1"/>
</dbReference>
<evidence type="ECO:0000259" key="6">
    <source>
        <dbReference type="Pfam" id="PF04542"/>
    </source>
</evidence>
<evidence type="ECO:0000259" key="7">
    <source>
        <dbReference type="Pfam" id="PF08281"/>
    </source>
</evidence>
<dbReference type="InterPro" id="IPR013249">
    <property type="entry name" value="RNA_pol_sigma70_r4_t2"/>
</dbReference>
<dbReference type="GO" id="GO:0016987">
    <property type="term" value="F:sigma factor activity"/>
    <property type="evidence" value="ECO:0007669"/>
    <property type="project" value="UniProtKB-KW"/>
</dbReference>
<sequence>MFWSKRNPDKLSDHELLESYIDSGDLEELGALYSRYMHLVYGVCLKYLHDRERAKDAVNAIFEHLISEIPKFEIQNFKPWLYVVCKNYCLMQLRKQKSRKNQADKFLQSQFVESSSYLHPIDEMPDLNLEQNLKRCIERLKEEQQKCILLFYYEEQSYQEISEQLEYPVKKVKSYIQNGKRNLKICMEEFAKQNEV</sequence>
<dbReference type="Pfam" id="PF04542">
    <property type="entry name" value="Sigma70_r2"/>
    <property type="match status" value="1"/>
</dbReference>
<dbReference type="NCBIfam" id="TIGR02937">
    <property type="entry name" value="sigma70-ECF"/>
    <property type="match status" value="1"/>
</dbReference>
<reference evidence="8 9" key="1">
    <citation type="submission" date="2018-05" db="EMBL/GenBank/DDBJ databases">
        <title>Marinifilum breve JC075T sp. nov., a marine bacterium isolated from Yongle Blue Hole in the South China Sea.</title>
        <authorList>
            <person name="Fu T."/>
        </authorList>
    </citation>
    <scope>NUCLEOTIDE SEQUENCE [LARGE SCALE GENOMIC DNA]</scope>
    <source>
        <strain evidence="8 9">JC075</strain>
    </source>
</reference>